<feature type="domain" description="Ice-binding protein C-terminal" evidence="2">
    <location>
        <begin position="245"/>
        <end position="264"/>
    </location>
</feature>
<organism evidence="3 4">
    <name type="scientific">Candidatus Accumulibacter adjunctus</name>
    <dbReference type="NCBI Taxonomy" id="1454001"/>
    <lineage>
        <taxon>Bacteria</taxon>
        <taxon>Pseudomonadati</taxon>
        <taxon>Pseudomonadota</taxon>
        <taxon>Betaproteobacteria</taxon>
        <taxon>Candidatus Accumulibacter</taxon>
    </lineage>
</organism>
<comment type="caution">
    <text evidence="3">The sequence shown here is derived from an EMBL/GenBank/DDBJ whole genome shotgun (WGS) entry which is preliminary data.</text>
</comment>
<reference evidence="3" key="1">
    <citation type="submission" date="2014-02" db="EMBL/GenBank/DDBJ databases">
        <title>Expanding our view of genomic diversity in Candidatus Accumulibacter clades.</title>
        <authorList>
            <person name="Skennerton C.T."/>
            <person name="Barr J.J."/>
            <person name="Slater F.R."/>
            <person name="Bond P.L."/>
            <person name="Tyson G.W."/>
        </authorList>
    </citation>
    <scope>NUCLEOTIDE SEQUENCE [LARGE SCALE GENOMIC DNA]</scope>
</reference>
<dbReference type="InterPro" id="IPR013424">
    <property type="entry name" value="Ice-binding_C"/>
</dbReference>
<dbReference type="Pfam" id="PF07589">
    <property type="entry name" value="PEP-CTERM"/>
    <property type="match status" value="1"/>
</dbReference>
<dbReference type="Proteomes" id="UP000020218">
    <property type="component" value="Unassembled WGS sequence"/>
</dbReference>
<evidence type="ECO:0000313" key="4">
    <source>
        <dbReference type="Proteomes" id="UP000020218"/>
    </source>
</evidence>
<sequence>MGMRNDPAVSGNAVSRGARSERCDRRDGARPRLHQLTVAAALAIAVVLPAGSALAANIDTTAAVGVGNVYPFGIGQNATPTYGQTFTVDATQTSLTGFSLFLDLRRDNAPGNPPLNNGPLNLRGYLAIWDGSKAGTLLYTGDQRTKPDADDLVEFAFATSESLVAGQSYVAFLSVLGESQAQGVTSSAFRAPLPATSSVLAGGGFVYNNAASFNDLFVGGWSTAGGVDQFFRASFADGTGTSVAEPASLALLAVGLLGLACRRRGSRTG</sequence>
<evidence type="ECO:0000256" key="1">
    <source>
        <dbReference type="SAM" id="MobiDB-lite"/>
    </source>
</evidence>
<evidence type="ECO:0000313" key="3">
    <source>
        <dbReference type="EMBL" id="EXI66429.1"/>
    </source>
</evidence>
<dbReference type="PATRIC" id="fig|1454001.3.peg.2591"/>
<protein>
    <recommendedName>
        <fullName evidence="2">Ice-binding protein C-terminal domain-containing protein</fullName>
    </recommendedName>
</protein>
<dbReference type="AlphaFoldDB" id="A0A011PJJ8"/>
<dbReference type="EMBL" id="JFAX01000015">
    <property type="protein sequence ID" value="EXI66429.1"/>
    <property type="molecule type" value="Genomic_DNA"/>
</dbReference>
<keyword evidence="4" id="KW-1185">Reference proteome</keyword>
<gene>
    <name evidence="3" type="ORF">AW08_02543</name>
</gene>
<evidence type="ECO:0000259" key="2">
    <source>
        <dbReference type="Pfam" id="PF07589"/>
    </source>
</evidence>
<accession>A0A011PJJ8</accession>
<feature type="region of interest" description="Disordered" evidence="1">
    <location>
        <begin position="1"/>
        <end position="28"/>
    </location>
</feature>
<feature type="compositionally biased region" description="Basic and acidic residues" evidence="1">
    <location>
        <begin position="18"/>
        <end position="28"/>
    </location>
</feature>
<proteinExistence type="predicted"/>
<name>A0A011PJJ8_9PROT</name>